<dbReference type="STRING" id="48256.CLHUN_17310"/>
<dbReference type="Pfam" id="PF22564">
    <property type="entry name" value="HAAS"/>
    <property type="match status" value="1"/>
</dbReference>
<sequence>MSIIERYILAVTERLPEEMRYDVAEELRSNIEDMLPENAAEDEIRSVLEKLGNPRKLAQEYNPGKRFLIGPALYDNYISVLKTVVAIAIPVLMCLSLLDWFNKDTSAEIGKVWAGLFSNAIGSALEGGLQAAFWVTLVFVIIERSGVNENELPFARKKWSIDELPTSPVPKKALISRADPIVSMFLTILFTSLIYLKPQLIAVYINDPGRSEAIRLFDNDRLKLFIPAILLLALFQLCIAVWKFIQMRWTLPLAVANAVQDVGSALLFIIMCNDRLLFNPDFFEKLSQWLKLPLDTTIDKWFTGMQAASVIFIVICAINIIFTLRKCKR</sequence>
<feature type="transmembrane region" description="Helical" evidence="1">
    <location>
        <begin position="80"/>
        <end position="101"/>
    </location>
</feature>
<evidence type="ECO:0000313" key="3">
    <source>
        <dbReference type="Proteomes" id="UP000191554"/>
    </source>
</evidence>
<name>A0A1V4SKL5_RUMHU</name>
<comment type="caution">
    <text evidence="2">The sequence shown here is derived from an EMBL/GenBank/DDBJ whole genome shotgun (WGS) entry which is preliminary data.</text>
</comment>
<dbReference type="EMBL" id="MZGX01000009">
    <property type="protein sequence ID" value="OPX44432.1"/>
    <property type="molecule type" value="Genomic_DNA"/>
</dbReference>
<feature type="transmembrane region" description="Helical" evidence="1">
    <location>
        <begin position="301"/>
        <end position="324"/>
    </location>
</feature>
<feature type="transmembrane region" description="Helical" evidence="1">
    <location>
        <begin position="249"/>
        <end position="271"/>
    </location>
</feature>
<keyword evidence="1" id="KW-1133">Transmembrane helix</keyword>
<evidence type="ECO:0000313" key="2">
    <source>
        <dbReference type="EMBL" id="OPX44432.1"/>
    </source>
</evidence>
<feature type="transmembrane region" description="Helical" evidence="1">
    <location>
        <begin position="121"/>
        <end position="142"/>
    </location>
</feature>
<organism evidence="2 3">
    <name type="scientific">Ruminiclostridium hungatei</name>
    <name type="common">Clostridium hungatei</name>
    <dbReference type="NCBI Taxonomy" id="48256"/>
    <lineage>
        <taxon>Bacteria</taxon>
        <taxon>Bacillati</taxon>
        <taxon>Bacillota</taxon>
        <taxon>Clostridia</taxon>
        <taxon>Eubacteriales</taxon>
        <taxon>Oscillospiraceae</taxon>
        <taxon>Ruminiclostridium</taxon>
    </lineage>
</organism>
<dbReference type="OrthoDB" id="116789at2"/>
<keyword evidence="1" id="KW-0812">Transmembrane</keyword>
<reference evidence="2 3" key="1">
    <citation type="submission" date="2017-03" db="EMBL/GenBank/DDBJ databases">
        <title>Genome sequence of Clostridium hungatei DSM 14427.</title>
        <authorList>
            <person name="Poehlein A."/>
            <person name="Daniel R."/>
        </authorList>
    </citation>
    <scope>NUCLEOTIDE SEQUENCE [LARGE SCALE GENOMIC DNA]</scope>
    <source>
        <strain evidence="2 3">DSM 14427</strain>
    </source>
</reference>
<feature type="transmembrane region" description="Helical" evidence="1">
    <location>
        <begin position="181"/>
        <end position="204"/>
    </location>
</feature>
<dbReference type="Proteomes" id="UP000191554">
    <property type="component" value="Unassembled WGS sequence"/>
</dbReference>
<protein>
    <submittedName>
        <fullName evidence="2">Uncharacterized protein</fullName>
    </submittedName>
</protein>
<gene>
    <name evidence="2" type="ORF">CLHUN_17310</name>
</gene>
<accession>A0A1V4SKL5</accession>
<keyword evidence="3" id="KW-1185">Reference proteome</keyword>
<dbReference type="RefSeq" id="WP_080064175.1">
    <property type="nucleotide sequence ID" value="NZ_MZGX01000009.1"/>
</dbReference>
<evidence type="ECO:0000256" key="1">
    <source>
        <dbReference type="SAM" id="Phobius"/>
    </source>
</evidence>
<keyword evidence="1" id="KW-0472">Membrane</keyword>
<feature type="transmembrane region" description="Helical" evidence="1">
    <location>
        <begin position="224"/>
        <end position="242"/>
    </location>
</feature>
<dbReference type="AlphaFoldDB" id="A0A1V4SKL5"/>
<proteinExistence type="predicted"/>